<gene>
    <name evidence="1" type="ORF">DILT_LOCUS14356</name>
</gene>
<name>A0A3P7Q0M8_DIBLA</name>
<feature type="non-terminal residue" evidence="1">
    <location>
        <position position="57"/>
    </location>
</feature>
<sequence>MLLRCLEVGMHLRPLLGLQLCNKVLRVRRTVEPVITGVRVLHLMVISLLHPRLLQAC</sequence>
<evidence type="ECO:0000313" key="2">
    <source>
        <dbReference type="Proteomes" id="UP000281553"/>
    </source>
</evidence>
<dbReference type="EMBL" id="UYRU01073895">
    <property type="protein sequence ID" value="VDN23976.1"/>
    <property type="molecule type" value="Genomic_DNA"/>
</dbReference>
<dbReference type="AlphaFoldDB" id="A0A3P7Q0M8"/>
<protein>
    <submittedName>
        <fullName evidence="1">Uncharacterized protein</fullName>
    </submittedName>
</protein>
<dbReference type="Proteomes" id="UP000281553">
    <property type="component" value="Unassembled WGS sequence"/>
</dbReference>
<evidence type="ECO:0000313" key="1">
    <source>
        <dbReference type="EMBL" id="VDN23976.1"/>
    </source>
</evidence>
<accession>A0A3P7Q0M8</accession>
<organism evidence="1 2">
    <name type="scientific">Dibothriocephalus latus</name>
    <name type="common">Fish tapeworm</name>
    <name type="synonym">Diphyllobothrium latum</name>
    <dbReference type="NCBI Taxonomy" id="60516"/>
    <lineage>
        <taxon>Eukaryota</taxon>
        <taxon>Metazoa</taxon>
        <taxon>Spiralia</taxon>
        <taxon>Lophotrochozoa</taxon>
        <taxon>Platyhelminthes</taxon>
        <taxon>Cestoda</taxon>
        <taxon>Eucestoda</taxon>
        <taxon>Diphyllobothriidea</taxon>
        <taxon>Diphyllobothriidae</taxon>
        <taxon>Dibothriocephalus</taxon>
    </lineage>
</organism>
<reference evidence="1 2" key="1">
    <citation type="submission" date="2018-11" db="EMBL/GenBank/DDBJ databases">
        <authorList>
            <consortium name="Pathogen Informatics"/>
        </authorList>
    </citation>
    <scope>NUCLEOTIDE SEQUENCE [LARGE SCALE GENOMIC DNA]</scope>
</reference>
<proteinExistence type="predicted"/>
<keyword evidence="2" id="KW-1185">Reference proteome</keyword>